<keyword evidence="1" id="KW-0004">4Fe-4S</keyword>
<evidence type="ECO:0000313" key="9">
    <source>
        <dbReference type="Proteomes" id="UP000186102"/>
    </source>
</evidence>
<dbReference type="InterPro" id="IPR017896">
    <property type="entry name" value="4Fe4S_Fe-S-bd"/>
</dbReference>
<feature type="domain" description="Cysteine-rich" evidence="6">
    <location>
        <begin position="150"/>
        <end position="233"/>
    </location>
</feature>
<dbReference type="GO" id="GO:0005886">
    <property type="term" value="C:plasma membrane"/>
    <property type="evidence" value="ECO:0007669"/>
    <property type="project" value="TreeGrafter"/>
</dbReference>
<dbReference type="Pfam" id="PF13183">
    <property type="entry name" value="Fer4_8"/>
    <property type="match status" value="1"/>
</dbReference>
<comment type="caution">
    <text evidence="8">The sequence shown here is derived from an EMBL/GenBank/DDBJ whole genome shotgun (WGS) entry which is preliminary data.</text>
</comment>
<dbReference type="SUPFAM" id="SSF46548">
    <property type="entry name" value="alpha-helical ferredoxin"/>
    <property type="match status" value="1"/>
</dbReference>
<gene>
    <name evidence="8" type="ORF">DSOL_1521</name>
</gene>
<sequence length="389" mass="43494">MKTIEELREQIAKTSYICGSCGSCRSVCPVYREIGWESAAPRWKIALAKEVFLKKKEEKATDQYAQRLQECTLCGKCAEICAAGIKTRELWLNLREDLRARGMEHQNLTQMARQIKTTHNISTFSNENRLDWVDDLDEVEVEVSKAGSEVAYFVGCVSSFYPMSVGISQSIVSLLDRANINYTVLGSEEWCCGFPLIASGNTQQVTELAKHNVEKVRALGVKTLITGCASCYHTWTHEYPTILRENLGFEVLHATQYLAGLIRKRQLVPGNLDETVTYHDPCDLGRNSGIYDEPRELLQAMEGVNFVEMPHRREMADCCGGGGNLAAVDKDLSQAIAVKRVREAVATGATILTSACQQCVQTLQMAARQEKLPLEVLDVTELLWRSLEE</sequence>
<dbReference type="PANTHER" id="PTHR43255:SF1">
    <property type="entry name" value="IRON-SULFUR-BINDING OXIDOREDUCTASE FADF-RELATED"/>
    <property type="match status" value="1"/>
</dbReference>
<evidence type="ECO:0000256" key="1">
    <source>
        <dbReference type="ARBA" id="ARBA00022485"/>
    </source>
</evidence>
<evidence type="ECO:0000259" key="6">
    <source>
        <dbReference type="Pfam" id="PF02754"/>
    </source>
</evidence>
<proteinExistence type="predicted"/>
<dbReference type="PANTHER" id="PTHR43255">
    <property type="entry name" value="IRON-SULFUR-BINDING OXIDOREDUCTASE FADF-RELATED-RELATED"/>
    <property type="match status" value="1"/>
</dbReference>
<evidence type="ECO:0000256" key="4">
    <source>
        <dbReference type="ARBA" id="ARBA00023004"/>
    </source>
</evidence>
<evidence type="ECO:0000256" key="2">
    <source>
        <dbReference type="ARBA" id="ARBA00022723"/>
    </source>
</evidence>
<dbReference type="Pfam" id="PF02754">
    <property type="entry name" value="CCG"/>
    <property type="match status" value="2"/>
</dbReference>
<evidence type="ECO:0000256" key="5">
    <source>
        <dbReference type="ARBA" id="ARBA00023014"/>
    </source>
</evidence>
<keyword evidence="5" id="KW-0411">Iron-sulfur</keyword>
<name>A0A1Q8QYV2_9FIRM</name>
<dbReference type="GO" id="GO:0051539">
    <property type="term" value="F:4 iron, 4 sulfur cluster binding"/>
    <property type="evidence" value="ECO:0007669"/>
    <property type="project" value="UniProtKB-KW"/>
</dbReference>
<keyword evidence="3" id="KW-0560">Oxidoreductase</keyword>
<evidence type="ECO:0000259" key="7">
    <source>
        <dbReference type="Pfam" id="PF13183"/>
    </source>
</evidence>
<keyword evidence="9" id="KW-1185">Reference proteome</keyword>
<evidence type="ECO:0000256" key="3">
    <source>
        <dbReference type="ARBA" id="ARBA00023002"/>
    </source>
</evidence>
<dbReference type="InterPro" id="IPR004017">
    <property type="entry name" value="Cys_rich_dom"/>
</dbReference>
<keyword evidence="4" id="KW-0408">Iron</keyword>
<feature type="domain" description="Cysteine-rich" evidence="6">
    <location>
        <begin position="276"/>
        <end position="363"/>
    </location>
</feature>
<feature type="domain" description="4Fe-4S ferredoxin-type" evidence="7">
    <location>
        <begin position="17"/>
        <end position="85"/>
    </location>
</feature>
<dbReference type="STRING" id="1888891.DSOL_1521"/>
<dbReference type="AlphaFoldDB" id="A0A1Q8QYV2"/>
<dbReference type="InterPro" id="IPR051460">
    <property type="entry name" value="HdrC_iron-sulfur_subunit"/>
</dbReference>
<dbReference type="GO" id="GO:0046872">
    <property type="term" value="F:metal ion binding"/>
    <property type="evidence" value="ECO:0007669"/>
    <property type="project" value="UniProtKB-KW"/>
</dbReference>
<protein>
    <submittedName>
        <fullName evidence="8">CoB--CoM heterodisulfide reductase 2 iron-sulfur subunit D</fullName>
    </submittedName>
</protein>
<accession>A0A1Q8QYV2</accession>
<evidence type="ECO:0000313" key="8">
    <source>
        <dbReference type="EMBL" id="OLN32485.1"/>
    </source>
</evidence>
<dbReference type="RefSeq" id="WP_075364235.1">
    <property type="nucleotide sequence ID" value="NZ_MLBF01000008.1"/>
</dbReference>
<dbReference type="OrthoDB" id="9794954at2"/>
<keyword evidence="2" id="KW-0479">Metal-binding</keyword>
<dbReference type="Proteomes" id="UP000186102">
    <property type="component" value="Unassembled WGS sequence"/>
</dbReference>
<dbReference type="EMBL" id="MLBF01000008">
    <property type="protein sequence ID" value="OLN32485.1"/>
    <property type="molecule type" value="Genomic_DNA"/>
</dbReference>
<dbReference type="Gene3D" id="1.10.1060.10">
    <property type="entry name" value="Alpha-helical ferredoxin"/>
    <property type="match status" value="1"/>
</dbReference>
<dbReference type="GO" id="GO:0016491">
    <property type="term" value="F:oxidoreductase activity"/>
    <property type="evidence" value="ECO:0007669"/>
    <property type="project" value="UniProtKB-KW"/>
</dbReference>
<organism evidence="8 9">
    <name type="scientific">Desulfosporosinus metallidurans</name>
    <dbReference type="NCBI Taxonomy" id="1888891"/>
    <lineage>
        <taxon>Bacteria</taxon>
        <taxon>Bacillati</taxon>
        <taxon>Bacillota</taxon>
        <taxon>Clostridia</taxon>
        <taxon>Eubacteriales</taxon>
        <taxon>Desulfitobacteriaceae</taxon>
        <taxon>Desulfosporosinus</taxon>
    </lineage>
</organism>
<dbReference type="InterPro" id="IPR009051">
    <property type="entry name" value="Helical_ferredxn"/>
</dbReference>
<reference evidence="8 9" key="1">
    <citation type="submission" date="2016-09" db="EMBL/GenBank/DDBJ databases">
        <title>Complete genome of Desulfosporosinus sp. OL.</title>
        <authorList>
            <person name="Mardanov A."/>
            <person name="Beletsky A."/>
            <person name="Panova A."/>
            <person name="Karnachuk O."/>
            <person name="Ravin N."/>
        </authorList>
    </citation>
    <scope>NUCLEOTIDE SEQUENCE [LARGE SCALE GENOMIC DNA]</scope>
    <source>
        <strain evidence="8 9">OL</strain>
    </source>
</reference>